<protein>
    <submittedName>
        <fullName evidence="1">Uncharacterized protein</fullName>
    </submittedName>
</protein>
<sequence length="72" mass="7820">MLSIDNDVKISTVANTATFKIFNGFTTVTYVVSTHGDALVISGAWKGRKTIEQNASLAVYPKTEDKIEVTVI</sequence>
<dbReference type="AlphaFoldDB" id="A0A6M3M957"/>
<reference evidence="1" key="1">
    <citation type="submission" date="2020-03" db="EMBL/GenBank/DDBJ databases">
        <title>The deep terrestrial virosphere.</title>
        <authorList>
            <person name="Holmfeldt K."/>
            <person name="Nilsson E."/>
            <person name="Simone D."/>
            <person name="Lopez-Fernandez M."/>
            <person name="Wu X."/>
            <person name="de Brujin I."/>
            <person name="Lundin D."/>
            <person name="Andersson A."/>
            <person name="Bertilsson S."/>
            <person name="Dopson M."/>
        </authorList>
    </citation>
    <scope>NUCLEOTIDE SEQUENCE</scope>
    <source>
        <strain evidence="1">MM171B01839</strain>
    </source>
</reference>
<dbReference type="EMBL" id="MT143738">
    <property type="protein sequence ID" value="QJB01846.1"/>
    <property type="molecule type" value="Genomic_DNA"/>
</dbReference>
<organism evidence="1">
    <name type="scientific">viral metagenome</name>
    <dbReference type="NCBI Taxonomy" id="1070528"/>
    <lineage>
        <taxon>unclassified sequences</taxon>
        <taxon>metagenomes</taxon>
        <taxon>organismal metagenomes</taxon>
    </lineage>
</organism>
<gene>
    <name evidence="1" type="ORF">MM171B01839_0009</name>
</gene>
<accession>A0A6M3M957</accession>
<name>A0A6M3M957_9ZZZZ</name>
<proteinExistence type="predicted"/>
<evidence type="ECO:0000313" key="1">
    <source>
        <dbReference type="EMBL" id="QJB01846.1"/>
    </source>
</evidence>